<proteinExistence type="predicted"/>
<dbReference type="FunFam" id="3.30.565.10:FF:000006">
    <property type="entry name" value="Sensor histidine kinase WalK"/>
    <property type="match status" value="1"/>
</dbReference>
<dbReference type="Proteomes" id="UP000824035">
    <property type="component" value="Unassembled WGS sequence"/>
</dbReference>
<evidence type="ECO:0000256" key="6">
    <source>
        <dbReference type="ARBA" id="ARBA00022692"/>
    </source>
</evidence>
<keyword evidence="9" id="KW-0902">Two-component regulatory system</keyword>
<dbReference type="SMART" id="SM00388">
    <property type="entry name" value="HisKA"/>
    <property type="match status" value="1"/>
</dbReference>
<comment type="catalytic activity">
    <reaction evidence="1">
        <text>ATP + protein L-histidine = ADP + protein N-phospho-L-histidine.</text>
        <dbReference type="EC" id="2.7.13.3"/>
    </reaction>
</comment>
<dbReference type="InterPro" id="IPR003661">
    <property type="entry name" value="HisK_dim/P_dom"/>
</dbReference>
<dbReference type="SUPFAM" id="SSF55874">
    <property type="entry name" value="ATPase domain of HSP90 chaperone/DNA topoisomerase II/histidine kinase"/>
    <property type="match status" value="1"/>
</dbReference>
<dbReference type="InterPro" id="IPR036097">
    <property type="entry name" value="HisK_dim/P_sf"/>
</dbReference>
<dbReference type="EMBL" id="DXBV01000046">
    <property type="protein sequence ID" value="HIZ30566.1"/>
    <property type="molecule type" value="Genomic_DNA"/>
</dbReference>
<evidence type="ECO:0000256" key="5">
    <source>
        <dbReference type="ARBA" id="ARBA00022679"/>
    </source>
</evidence>
<dbReference type="InterPro" id="IPR004358">
    <property type="entry name" value="Sig_transdc_His_kin-like_C"/>
</dbReference>
<evidence type="ECO:0000259" key="12">
    <source>
        <dbReference type="PROSITE" id="PS50109"/>
    </source>
</evidence>
<keyword evidence="6 11" id="KW-0812">Transmembrane</keyword>
<feature type="domain" description="Histidine kinase" evidence="12">
    <location>
        <begin position="237"/>
        <end position="448"/>
    </location>
</feature>
<dbReference type="InterPro" id="IPR003594">
    <property type="entry name" value="HATPase_dom"/>
</dbReference>
<comment type="subcellular location">
    <subcellularLocation>
        <location evidence="2">Membrane</location>
    </subcellularLocation>
</comment>
<evidence type="ECO:0000256" key="2">
    <source>
        <dbReference type="ARBA" id="ARBA00004370"/>
    </source>
</evidence>
<dbReference type="Pfam" id="PF02518">
    <property type="entry name" value="HATPase_c"/>
    <property type="match status" value="1"/>
</dbReference>
<dbReference type="PRINTS" id="PR00344">
    <property type="entry name" value="BCTRLSENSOR"/>
</dbReference>
<evidence type="ECO:0000256" key="4">
    <source>
        <dbReference type="ARBA" id="ARBA00022553"/>
    </source>
</evidence>
<evidence type="ECO:0000313" key="14">
    <source>
        <dbReference type="EMBL" id="HIZ30566.1"/>
    </source>
</evidence>
<dbReference type="SMART" id="SM00304">
    <property type="entry name" value="HAMP"/>
    <property type="match status" value="1"/>
</dbReference>
<dbReference type="InterPro" id="IPR005467">
    <property type="entry name" value="His_kinase_dom"/>
</dbReference>
<sequence>MKPSSIKTRITLLITLLVVALFSLMLLFAFSMSNSVVQRTARQQLADTVRANAAFVSLGDDGKLATAEGFAFSRGGVTCLVYSKAEALLAGQLPVGFSGAVPFENGTVRTVEAAGGDWYLLDLWVAHGWEDGVWLRGLMEVPDTAAAARNLLLAAAVALPLFVLVGALGCYFILRRSLRGLDTVNAAAASIGEGKDLSVRIGPVPGGRELTKLAENFDALLERLQRSFEAERRFTADASHELRTPVAVIKSACEYAEAFDETDEERRETLGMIRRQADKMTALIGQLLALTRLDQGTEPLRAVPLDLGQLARKTLEEQGCDPARLRLALAEGVTVKGDEALLGRLIANLADNAFKYGLPGGTVTVEVRAENGEGLLTVADEGPGIPADQQEKIWRRFYQVDAARGDEQQGVGLGLSLVQRIAQLHGGRMTLESAEGVPSAFTLHLPLA</sequence>
<dbReference type="GO" id="GO:0000155">
    <property type="term" value="F:phosphorelay sensor kinase activity"/>
    <property type="evidence" value="ECO:0007669"/>
    <property type="project" value="InterPro"/>
</dbReference>
<name>A0A9D2E4D0_9FIRM</name>
<evidence type="ECO:0000256" key="9">
    <source>
        <dbReference type="ARBA" id="ARBA00023012"/>
    </source>
</evidence>
<evidence type="ECO:0000256" key="7">
    <source>
        <dbReference type="ARBA" id="ARBA00022777"/>
    </source>
</evidence>
<keyword evidence="10 11" id="KW-0472">Membrane</keyword>
<evidence type="ECO:0000313" key="15">
    <source>
        <dbReference type="Proteomes" id="UP000824035"/>
    </source>
</evidence>
<dbReference type="CDD" id="cd00082">
    <property type="entry name" value="HisKA"/>
    <property type="match status" value="1"/>
</dbReference>
<dbReference type="SUPFAM" id="SSF47384">
    <property type="entry name" value="Homodimeric domain of signal transducing histidine kinase"/>
    <property type="match status" value="1"/>
</dbReference>
<evidence type="ECO:0000256" key="10">
    <source>
        <dbReference type="ARBA" id="ARBA00023136"/>
    </source>
</evidence>
<evidence type="ECO:0000259" key="13">
    <source>
        <dbReference type="PROSITE" id="PS50885"/>
    </source>
</evidence>
<dbReference type="Pfam" id="PF00672">
    <property type="entry name" value="HAMP"/>
    <property type="match status" value="1"/>
</dbReference>
<evidence type="ECO:0000256" key="1">
    <source>
        <dbReference type="ARBA" id="ARBA00000085"/>
    </source>
</evidence>
<dbReference type="CDD" id="cd00075">
    <property type="entry name" value="HATPase"/>
    <property type="match status" value="1"/>
</dbReference>
<protein>
    <recommendedName>
        <fullName evidence="3">histidine kinase</fullName>
        <ecNumber evidence="3">2.7.13.3</ecNumber>
    </recommendedName>
</protein>
<dbReference type="FunFam" id="1.10.287.130:FF:000001">
    <property type="entry name" value="Two-component sensor histidine kinase"/>
    <property type="match status" value="1"/>
</dbReference>
<dbReference type="InterPro" id="IPR036890">
    <property type="entry name" value="HATPase_C_sf"/>
</dbReference>
<dbReference type="PROSITE" id="PS50109">
    <property type="entry name" value="HIS_KIN"/>
    <property type="match status" value="1"/>
</dbReference>
<reference evidence="14" key="1">
    <citation type="journal article" date="2021" name="PeerJ">
        <title>Extensive microbial diversity within the chicken gut microbiome revealed by metagenomics and culture.</title>
        <authorList>
            <person name="Gilroy R."/>
            <person name="Ravi A."/>
            <person name="Getino M."/>
            <person name="Pursley I."/>
            <person name="Horton D.L."/>
            <person name="Alikhan N.F."/>
            <person name="Baker D."/>
            <person name="Gharbi K."/>
            <person name="Hall N."/>
            <person name="Watson M."/>
            <person name="Adriaenssens E.M."/>
            <person name="Foster-Nyarko E."/>
            <person name="Jarju S."/>
            <person name="Secka A."/>
            <person name="Antonio M."/>
            <person name="Oren A."/>
            <person name="Chaudhuri R.R."/>
            <person name="La Ragione R."/>
            <person name="Hildebrand F."/>
            <person name="Pallen M.J."/>
        </authorList>
    </citation>
    <scope>NUCLEOTIDE SEQUENCE</scope>
    <source>
        <strain evidence="14">ChiGjej4B4-18154</strain>
    </source>
</reference>
<dbReference type="Gene3D" id="3.30.565.10">
    <property type="entry name" value="Histidine kinase-like ATPase, C-terminal domain"/>
    <property type="match status" value="1"/>
</dbReference>
<feature type="domain" description="HAMP" evidence="13">
    <location>
        <begin position="175"/>
        <end position="229"/>
    </location>
</feature>
<accession>A0A9D2E4D0</accession>
<feature type="transmembrane region" description="Helical" evidence="11">
    <location>
        <begin position="151"/>
        <end position="174"/>
    </location>
</feature>
<dbReference type="PANTHER" id="PTHR45436">
    <property type="entry name" value="SENSOR HISTIDINE KINASE YKOH"/>
    <property type="match status" value="1"/>
</dbReference>
<dbReference type="InterPro" id="IPR003660">
    <property type="entry name" value="HAMP_dom"/>
</dbReference>
<dbReference type="AlphaFoldDB" id="A0A9D2E4D0"/>
<dbReference type="PANTHER" id="PTHR45436:SF5">
    <property type="entry name" value="SENSOR HISTIDINE KINASE TRCS"/>
    <property type="match status" value="1"/>
</dbReference>
<dbReference type="Pfam" id="PF00512">
    <property type="entry name" value="HisKA"/>
    <property type="match status" value="1"/>
</dbReference>
<keyword evidence="4" id="KW-0597">Phosphoprotein</keyword>
<reference evidence="14" key="2">
    <citation type="submission" date="2021-04" db="EMBL/GenBank/DDBJ databases">
        <authorList>
            <person name="Gilroy R."/>
        </authorList>
    </citation>
    <scope>NUCLEOTIDE SEQUENCE</scope>
    <source>
        <strain evidence="14">ChiGjej4B4-18154</strain>
    </source>
</reference>
<dbReference type="InterPro" id="IPR050428">
    <property type="entry name" value="TCS_sensor_his_kinase"/>
</dbReference>
<keyword evidence="5" id="KW-0808">Transferase</keyword>
<dbReference type="CDD" id="cd06225">
    <property type="entry name" value="HAMP"/>
    <property type="match status" value="1"/>
</dbReference>
<dbReference type="Gene3D" id="1.10.287.130">
    <property type="match status" value="1"/>
</dbReference>
<dbReference type="SMART" id="SM00387">
    <property type="entry name" value="HATPase_c"/>
    <property type="match status" value="1"/>
</dbReference>
<evidence type="ECO:0000256" key="8">
    <source>
        <dbReference type="ARBA" id="ARBA00022989"/>
    </source>
</evidence>
<dbReference type="PROSITE" id="PS50885">
    <property type="entry name" value="HAMP"/>
    <property type="match status" value="1"/>
</dbReference>
<comment type="caution">
    <text evidence="14">The sequence shown here is derived from an EMBL/GenBank/DDBJ whole genome shotgun (WGS) entry which is preliminary data.</text>
</comment>
<dbReference type="EC" id="2.7.13.3" evidence="3"/>
<organism evidence="14 15">
    <name type="scientific">Candidatus Allofournierella merdipullorum</name>
    <dbReference type="NCBI Taxonomy" id="2838595"/>
    <lineage>
        <taxon>Bacteria</taxon>
        <taxon>Bacillati</taxon>
        <taxon>Bacillota</taxon>
        <taxon>Clostridia</taxon>
        <taxon>Eubacteriales</taxon>
        <taxon>Oscillospiraceae</taxon>
        <taxon>Allofournierella</taxon>
    </lineage>
</organism>
<keyword evidence="8 11" id="KW-1133">Transmembrane helix</keyword>
<evidence type="ECO:0000256" key="11">
    <source>
        <dbReference type="SAM" id="Phobius"/>
    </source>
</evidence>
<dbReference type="Gene3D" id="6.10.340.10">
    <property type="match status" value="1"/>
</dbReference>
<evidence type="ECO:0000256" key="3">
    <source>
        <dbReference type="ARBA" id="ARBA00012438"/>
    </source>
</evidence>
<gene>
    <name evidence="14" type="ORF">H9813_04945</name>
</gene>
<keyword evidence="7 14" id="KW-0418">Kinase</keyword>
<dbReference type="GO" id="GO:0005886">
    <property type="term" value="C:plasma membrane"/>
    <property type="evidence" value="ECO:0007669"/>
    <property type="project" value="TreeGrafter"/>
</dbReference>